<accession>A0A9W6W8L3</accession>
<reference evidence="7" key="1">
    <citation type="submission" date="2023-03" db="EMBL/GenBank/DDBJ databases">
        <title>Actinorhabdospora filicis NBRC 111898.</title>
        <authorList>
            <person name="Ichikawa N."/>
            <person name="Sato H."/>
            <person name="Tonouchi N."/>
        </authorList>
    </citation>
    <scope>NUCLEOTIDE SEQUENCE</scope>
    <source>
        <strain evidence="7">NBRC 111898</strain>
    </source>
</reference>
<dbReference type="GO" id="GO:0008305">
    <property type="term" value="C:integrin complex"/>
    <property type="evidence" value="ECO:0007669"/>
    <property type="project" value="InterPro"/>
</dbReference>
<feature type="chain" id="PRO_5040815834" description="FG-GAP repeat protein" evidence="6">
    <location>
        <begin position="26"/>
        <end position="902"/>
    </location>
</feature>
<dbReference type="SUPFAM" id="SSF75011">
    <property type="entry name" value="3-carboxy-cis,cis-mucoante lactonizing enzyme"/>
    <property type="match status" value="1"/>
</dbReference>
<dbReference type="SMART" id="SM00191">
    <property type="entry name" value="Int_alpha"/>
    <property type="match status" value="6"/>
</dbReference>
<dbReference type="InterPro" id="IPR013519">
    <property type="entry name" value="Int_alpha_beta-p"/>
</dbReference>
<evidence type="ECO:0000256" key="6">
    <source>
        <dbReference type="SAM" id="SignalP"/>
    </source>
</evidence>
<evidence type="ECO:0000313" key="8">
    <source>
        <dbReference type="Proteomes" id="UP001165079"/>
    </source>
</evidence>
<keyword evidence="4" id="KW-0325">Glycoprotein</keyword>
<dbReference type="InterPro" id="IPR000413">
    <property type="entry name" value="Integrin_alpha"/>
</dbReference>
<dbReference type="Pfam" id="PF01839">
    <property type="entry name" value="FG-GAP"/>
    <property type="match status" value="4"/>
</dbReference>
<keyword evidence="2" id="KW-0677">Repeat</keyword>
<gene>
    <name evidence="7" type="ORF">Afil01_19000</name>
</gene>
<keyword evidence="1 6" id="KW-0732">Signal</keyword>
<dbReference type="PROSITE" id="PS51470">
    <property type="entry name" value="FG_GAP"/>
    <property type="match status" value="3"/>
</dbReference>
<evidence type="ECO:0008006" key="9">
    <source>
        <dbReference type="Google" id="ProtNLM"/>
    </source>
</evidence>
<evidence type="ECO:0000256" key="1">
    <source>
        <dbReference type="ARBA" id="ARBA00022729"/>
    </source>
</evidence>
<evidence type="ECO:0000256" key="5">
    <source>
        <dbReference type="SAM" id="MobiDB-lite"/>
    </source>
</evidence>
<dbReference type="Gene3D" id="2.130.10.130">
    <property type="entry name" value="Integrin alpha, N-terminal"/>
    <property type="match status" value="3"/>
</dbReference>
<dbReference type="PANTHER" id="PTHR23221:SF7">
    <property type="entry name" value="PHOSPHATIDYLINOSITOL-GLYCAN-SPECIFIC PHOSPHOLIPASE D"/>
    <property type="match status" value="1"/>
</dbReference>
<keyword evidence="8" id="KW-1185">Reference proteome</keyword>
<evidence type="ECO:0000256" key="2">
    <source>
        <dbReference type="ARBA" id="ARBA00022737"/>
    </source>
</evidence>
<evidence type="ECO:0000256" key="3">
    <source>
        <dbReference type="ARBA" id="ARBA00022801"/>
    </source>
</evidence>
<name>A0A9W6W8L3_9ACTN</name>
<comment type="caution">
    <text evidence="7">The sequence shown here is derived from an EMBL/GenBank/DDBJ whole genome shotgun (WGS) entry which is preliminary data.</text>
</comment>
<sequence>MRKHVPLTVLAVIAASLTVPAAASAADRSDTVTPLPAGDHRDIVVDDARERIFLASADPAAVVIAGFDGGIITTVTGLTSPVDLELAPGGTAVYALDGGTLARIDTTSFAVDHVTLPASHCADSLAVTGGKVWYSYHQCDAPGEGSIASFEPGTGKVTESGLTTRPGRLLARADRPDRLVRLDEAGADVFDVSGAAAQKKVSNAEPGCGDATLLRRGDLVLTACGGDTSRFQVWATSDLLSRGSTYLGEETAVAASADGRFAAFGFARYPGEFAVHVRDLGADLSGAYVRRFELPTDAAVTPGSLAFTGDGRLIIVPTASDGTRSLRVYADPFTPDAGLTATGPRRVLPGTPITITGKVTPAPGRPALLSLSRTRNDLTEFLPGVSTDADGNYSFTDDPQGFTGRLLYEVTAYNADGFGEVKRSVPVVAQVRAFDFNADGFPETVTGAPGEDTGSSKDTGQITVFPGGANGPDLTAGKIFDQDTPGVSGSNETGDRFGTALASGDFNGDGYADLAVGSPTEDNDSFTDSGAIIVLYGSSSGLSTESNMFASGARTGYHLGQSLVALDLDGDGMDELAAGAPGWDSGAVLVYERRHASRLLDTWAFLDQEYMTGVNHTGEGFGWSLATGDIDGDGLADLAIGAPQDTDDKGWSTGSVSVLYGSRSGVNSLGAQRITKETPGVPGSAGPRNAATGDGADEFGLKLAMGDFNGDGRDDLAAAAPGTHVKNAAGTDQPDAGSVTVLYSDGAKLGTTGATEITQLSGPVFGAPADNDFFGDTLAAGDANGDGTDELAMFSYGDDRLWVTPGSTAGLLLATTTAWNQDTPGIPGSAESGDKWGSSLRFLAGTKPALLVGAPGEDAQQGAFTVVFGGPSGLTGTGAIYVGEDTPGVPGTAENGDRFGTF</sequence>
<dbReference type="AlphaFoldDB" id="A0A9W6W8L3"/>
<protein>
    <recommendedName>
        <fullName evidence="9">FG-GAP repeat protein</fullName>
    </recommendedName>
</protein>
<feature type="region of interest" description="Disordered" evidence="5">
    <location>
        <begin position="675"/>
        <end position="696"/>
    </location>
</feature>
<dbReference type="PANTHER" id="PTHR23221">
    <property type="entry name" value="GLYCOSYLPHOSPHATIDYLINOSITOL PHOSPHOLIPASE D"/>
    <property type="match status" value="1"/>
</dbReference>
<dbReference type="Proteomes" id="UP001165079">
    <property type="component" value="Unassembled WGS sequence"/>
</dbReference>
<dbReference type="RefSeq" id="WP_285662226.1">
    <property type="nucleotide sequence ID" value="NZ_BSTX01000001.1"/>
</dbReference>
<dbReference type="InterPro" id="IPR028994">
    <property type="entry name" value="Integrin_alpha_N"/>
</dbReference>
<evidence type="ECO:0000313" key="7">
    <source>
        <dbReference type="EMBL" id="GLZ77093.1"/>
    </source>
</evidence>
<dbReference type="GO" id="GO:0007155">
    <property type="term" value="P:cell adhesion"/>
    <property type="evidence" value="ECO:0007669"/>
    <property type="project" value="InterPro"/>
</dbReference>
<dbReference type="EMBL" id="BSTX01000001">
    <property type="protein sequence ID" value="GLZ77093.1"/>
    <property type="molecule type" value="Genomic_DNA"/>
</dbReference>
<dbReference type="SUPFAM" id="SSF69318">
    <property type="entry name" value="Integrin alpha N-terminal domain"/>
    <property type="match status" value="1"/>
</dbReference>
<dbReference type="Gene3D" id="2.130.10.10">
    <property type="entry name" value="YVTN repeat-like/Quinoprotein amine dehydrogenase"/>
    <property type="match status" value="1"/>
</dbReference>
<dbReference type="GO" id="GO:0016787">
    <property type="term" value="F:hydrolase activity"/>
    <property type="evidence" value="ECO:0007669"/>
    <property type="project" value="UniProtKB-KW"/>
</dbReference>
<evidence type="ECO:0000256" key="4">
    <source>
        <dbReference type="ARBA" id="ARBA00023180"/>
    </source>
</evidence>
<proteinExistence type="predicted"/>
<keyword evidence="3" id="KW-0378">Hydrolase</keyword>
<organism evidence="7 8">
    <name type="scientific">Actinorhabdospora filicis</name>
    <dbReference type="NCBI Taxonomy" id="1785913"/>
    <lineage>
        <taxon>Bacteria</taxon>
        <taxon>Bacillati</taxon>
        <taxon>Actinomycetota</taxon>
        <taxon>Actinomycetes</taxon>
        <taxon>Micromonosporales</taxon>
        <taxon>Micromonosporaceae</taxon>
        <taxon>Actinorhabdospora</taxon>
    </lineage>
</organism>
<dbReference type="InterPro" id="IPR015943">
    <property type="entry name" value="WD40/YVTN_repeat-like_dom_sf"/>
</dbReference>
<dbReference type="PRINTS" id="PR01185">
    <property type="entry name" value="INTEGRINA"/>
</dbReference>
<dbReference type="InterPro" id="IPR013517">
    <property type="entry name" value="FG-GAP"/>
</dbReference>
<feature type="signal peptide" evidence="6">
    <location>
        <begin position="1"/>
        <end position="25"/>
    </location>
</feature>